<comment type="similarity">
    <text evidence="2 7">Belongs to the precorrin methyltransferase family.</text>
</comment>
<keyword evidence="4 9" id="KW-0489">Methyltransferase</keyword>
<dbReference type="HOGENOM" id="CLU_076014_1_0_3"/>
<proteinExistence type="inferred from homology"/>
<evidence type="ECO:0000313" key="9">
    <source>
        <dbReference type="EMBL" id="ABX08316.1"/>
    </source>
</evidence>
<keyword evidence="6" id="KW-0949">S-adenosyl-L-methionine</keyword>
<dbReference type="GO" id="GO:0032259">
    <property type="term" value="P:methylation"/>
    <property type="evidence" value="ECO:0007669"/>
    <property type="project" value="UniProtKB-KW"/>
</dbReference>
<dbReference type="InterPro" id="IPR014776">
    <property type="entry name" value="4pyrrole_Mease_sub2"/>
</dbReference>
<dbReference type="AlphaFoldDB" id="A9BE06"/>
<dbReference type="InterPro" id="IPR000878">
    <property type="entry name" value="4pyrrol_Mease"/>
</dbReference>
<dbReference type="PIRSF" id="PIRSF036427">
    <property type="entry name" value="Precrrn-2_mtase"/>
    <property type="match status" value="1"/>
</dbReference>
<keyword evidence="5 9" id="KW-0808">Transferase</keyword>
<dbReference type="STRING" id="93059.P9211_03851"/>
<keyword evidence="3" id="KW-0169">Cobalamin biosynthesis</keyword>
<evidence type="ECO:0000256" key="3">
    <source>
        <dbReference type="ARBA" id="ARBA00022573"/>
    </source>
</evidence>
<comment type="pathway">
    <text evidence="1">Cofactor biosynthesis; adenosylcobalamin biosynthesis.</text>
</comment>
<evidence type="ECO:0000256" key="1">
    <source>
        <dbReference type="ARBA" id="ARBA00004953"/>
    </source>
</evidence>
<dbReference type="InterPro" id="IPR014777">
    <property type="entry name" value="4pyrrole_Mease_sub1"/>
</dbReference>
<dbReference type="InterPro" id="IPR012382">
    <property type="entry name" value="CobI/CbiL"/>
</dbReference>
<organism evidence="9 10">
    <name type="scientific">Prochlorococcus marinus (strain MIT 9211)</name>
    <dbReference type="NCBI Taxonomy" id="93059"/>
    <lineage>
        <taxon>Bacteria</taxon>
        <taxon>Bacillati</taxon>
        <taxon>Cyanobacteriota</taxon>
        <taxon>Cyanophyceae</taxon>
        <taxon>Synechococcales</taxon>
        <taxon>Prochlorococcaceae</taxon>
        <taxon>Prochlorococcus</taxon>
    </lineage>
</organism>
<evidence type="ECO:0000259" key="8">
    <source>
        <dbReference type="Pfam" id="PF00590"/>
    </source>
</evidence>
<dbReference type="GO" id="GO:0030788">
    <property type="term" value="F:precorrin-2 C20-methyltransferase activity"/>
    <property type="evidence" value="ECO:0007669"/>
    <property type="project" value="UniProtKB-EC"/>
</dbReference>
<dbReference type="PANTHER" id="PTHR43467:SF2">
    <property type="entry name" value="COBALT-PRECORRIN-2 C(20)-METHYLTRANSFERASE"/>
    <property type="match status" value="1"/>
</dbReference>
<dbReference type="NCBIfam" id="TIGR01467">
    <property type="entry name" value="cobI_cbiL"/>
    <property type="match status" value="1"/>
</dbReference>
<dbReference type="EC" id="2.1.1.130" evidence="9"/>
<evidence type="ECO:0000256" key="6">
    <source>
        <dbReference type="ARBA" id="ARBA00022691"/>
    </source>
</evidence>
<dbReference type="InterPro" id="IPR006364">
    <property type="entry name" value="CobI/CbiL/CobIJ_dom"/>
</dbReference>
<evidence type="ECO:0000256" key="2">
    <source>
        <dbReference type="ARBA" id="ARBA00005879"/>
    </source>
</evidence>
<dbReference type="KEGG" id="pmj:P9211_03851"/>
<dbReference type="Gene3D" id="3.30.950.10">
    <property type="entry name" value="Methyltransferase, Cobalt-precorrin-4 Transmethylase, Domain 2"/>
    <property type="match status" value="1"/>
</dbReference>
<dbReference type="GO" id="GO:0009236">
    <property type="term" value="P:cobalamin biosynthetic process"/>
    <property type="evidence" value="ECO:0007669"/>
    <property type="project" value="UniProtKB-UniRule"/>
</dbReference>
<evidence type="ECO:0000256" key="4">
    <source>
        <dbReference type="ARBA" id="ARBA00022603"/>
    </source>
</evidence>
<feature type="domain" description="Tetrapyrrole methylase" evidence="8">
    <location>
        <begin position="37"/>
        <end position="247"/>
    </location>
</feature>
<dbReference type="eggNOG" id="COG2243">
    <property type="taxonomic scope" value="Bacteria"/>
</dbReference>
<gene>
    <name evidence="9" type="primary">cobI</name>
    <name evidence="9" type="synonym">cbiL</name>
    <name evidence="9" type="ordered locus">P9211_03851</name>
</gene>
<evidence type="ECO:0000256" key="7">
    <source>
        <dbReference type="PIRNR" id="PIRNR036427"/>
    </source>
</evidence>
<dbReference type="RefSeq" id="WP_012194939.1">
    <property type="nucleotide sequence ID" value="NC_009976.1"/>
</dbReference>
<dbReference type="CDD" id="cd11645">
    <property type="entry name" value="Precorrin_2_C20_MT"/>
    <property type="match status" value="1"/>
</dbReference>
<accession>A9BE06</accession>
<protein>
    <submittedName>
        <fullName evidence="9">Precorrin-2 C20-methyltransferase</fullName>
        <ecNumber evidence="9">2.1.1.130</ecNumber>
    </submittedName>
</protein>
<dbReference type="Proteomes" id="UP000000788">
    <property type="component" value="Chromosome"/>
</dbReference>
<dbReference type="EMBL" id="CP000878">
    <property type="protein sequence ID" value="ABX08316.1"/>
    <property type="molecule type" value="Genomic_DNA"/>
</dbReference>
<reference evidence="9 10" key="1">
    <citation type="journal article" date="2007" name="PLoS Genet.">
        <title>Patterns and implications of gene gain and loss in the evolution of Prochlorococcus.</title>
        <authorList>
            <person name="Kettler G.C."/>
            <person name="Martiny A.C."/>
            <person name="Huang K."/>
            <person name="Zucker J."/>
            <person name="Coleman M.L."/>
            <person name="Rodrigue S."/>
            <person name="Chen F."/>
            <person name="Lapidus A."/>
            <person name="Ferriera S."/>
            <person name="Johnson J."/>
            <person name="Steglich C."/>
            <person name="Church G.M."/>
            <person name="Richardson P."/>
            <person name="Chisholm S.W."/>
        </authorList>
    </citation>
    <scope>NUCLEOTIDE SEQUENCE [LARGE SCALE GENOMIC DNA]</scope>
    <source>
        <strain evidence="10">MIT 9211</strain>
    </source>
</reference>
<dbReference type="Pfam" id="PF00590">
    <property type="entry name" value="TP_methylase"/>
    <property type="match status" value="1"/>
</dbReference>
<dbReference type="Gene3D" id="3.40.1010.10">
    <property type="entry name" value="Cobalt-precorrin-4 Transmethylase, Domain 1"/>
    <property type="match status" value="1"/>
</dbReference>
<evidence type="ECO:0000313" key="10">
    <source>
        <dbReference type="Proteomes" id="UP000000788"/>
    </source>
</evidence>
<dbReference type="InterPro" id="IPR035996">
    <property type="entry name" value="4pyrrol_Methylase_sf"/>
</dbReference>
<dbReference type="PANTHER" id="PTHR43467">
    <property type="entry name" value="COBALT-PRECORRIN-2 C(20)-METHYLTRANSFERASE"/>
    <property type="match status" value="1"/>
</dbReference>
<dbReference type="SUPFAM" id="SSF53790">
    <property type="entry name" value="Tetrapyrrole methylase"/>
    <property type="match status" value="1"/>
</dbReference>
<keyword evidence="10" id="KW-1185">Reference proteome</keyword>
<dbReference type="UniPathway" id="UPA00148"/>
<evidence type="ECO:0000256" key="5">
    <source>
        <dbReference type="ARBA" id="ARBA00022679"/>
    </source>
</evidence>
<name>A9BE06_PROM4</name>
<sequence length="273" mass="30524">MNYNQKLFSLANLINNLRNYFFLKLRFKSFGDIKPSLTLVGVGPGDPSLITIAAIKAIRKATVIAYPVSQLGGKSMAAEIAGDWIKGKRTMPLVFPMTLDGDSLDQHWKIASEKLSNAIQTGENVVFISQGDPSLYSTCCYVLIYLKSHYPECTLKIIPGVNSFSAAAAAGQWPLSLQKEALFVSPVPEEPKDFENLLDESLRKGLVLVLLKLGFRWEWVRPILEKKGLLDKTLFVKKVGFFDQEISKAENVSKDSKPYFSLLIVRPHWPSIK</sequence>